<evidence type="ECO:0000313" key="1">
    <source>
        <dbReference type="EMBL" id="KAF9936214.1"/>
    </source>
</evidence>
<dbReference type="InterPro" id="IPR036188">
    <property type="entry name" value="FAD/NAD-bd_sf"/>
</dbReference>
<organism evidence="1 2">
    <name type="scientific">Modicella reniformis</name>
    <dbReference type="NCBI Taxonomy" id="1440133"/>
    <lineage>
        <taxon>Eukaryota</taxon>
        <taxon>Fungi</taxon>
        <taxon>Fungi incertae sedis</taxon>
        <taxon>Mucoromycota</taxon>
        <taxon>Mortierellomycotina</taxon>
        <taxon>Mortierellomycetes</taxon>
        <taxon>Mortierellales</taxon>
        <taxon>Mortierellaceae</taxon>
        <taxon>Modicella</taxon>
    </lineage>
</organism>
<dbReference type="EMBL" id="JAAAHW010009799">
    <property type="protein sequence ID" value="KAF9936214.1"/>
    <property type="molecule type" value="Genomic_DNA"/>
</dbReference>
<dbReference type="Proteomes" id="UP000749646">
    <property type="component" value="Unassembled WGS sequence"/>
</dbReference>
<dbReference type="AlphaFoldDB" id="A0A9P6LT43"/>
<gene>
    <name evidence="1" type="ORF">BGZ65_002655</name>
</gene>
<sequence length="153" mass="16990">MLEALLFHMVWCGLVLLLITRKSSVALNLARILLTPLEELKKTILEKGRMKHVYGGIERGAVNEKQPLTSIELGINRLEGELGYRKAVATGETETFKYGLAFRTVGDKNVGIQGVPFHECKGFMPNIDGEVIDVDQNIVRSGFFSAVNLDKKT</sequence>
<evidence type="ECO:0000313" key="2">
    <source>
        <dbReference type="Proteomes" id="UP000749646"/>
    </source>
</evidence>
<dbReference type="Gene3D" id="3.50.50.60">
    <property type="entry name" value="FAD/NAD(P)-binding domain"/>
    <property type="match status" value="1"/>
</dbReference>
<accession>A0A9P6LT43</accession>
<reference evidence="1" key="1">
    <citation type="journal article" date="2020" name="Fungal Divers.">
        <title>Resolving the Mortierellaceae phylogeny through synthesis of multi-gene phylogenetics and phylogenomics.</title>
        <authorList>
            <person name="Vandepol N."/>
            <person name="Liber J."/>
            <person name="Desiro A."/>
            <person name="Na H."/>
            <person name="Kennedy M."/>
            <person name="Barry K."/>
            <person name="Grigoriev I.V."/>
            <person name="Miller A.N."/>
            <person name="O'Donnell K."/>
            <person name="Stajich J.E."/>
            <person name="Bonito G."/>
        </authorList>
    </citation>
    <scope>NUCLEOTIDE SEQUENCE</scope>
    <source>
        <strain evidence="1">MES-2147</strain>
    </source>
</reference>
<comment type="caution">
    <text evidence="1">The sequence shown here is derived from an EMBL/GenBank/DDBJ whole genome shotgun (WGS) entry which is preliminary data.</text>
</comment>
<proteinExistence type="predicted"/>
<protein>
    <submittedName>
        <fullName evidence="1">Uncharacterized protein</fullName>
    </submittedName>
</protein>
<keyword evidence="2" id="KW-1185">Reference proteome</keyword>
<name>A0A9P6LT43_9FUNG</name>
<dbReference type="OrthoDB" id="333024at2759"/>
<dbReference type="Gene3D" id="3.40.50.720">
    <property type="entry name" value="NAD(P)-binding Rossmann-like Domain"/>
    <property type="match status" value="1"/>
</dbReference>